<evidence type="ECO:0000256" key="1">
    <source>
        <dbReference type="ARBA" id="ARBA00013169"/>
    </source>
</evidence>
<comment type="catalytic activity">
    <reaction evidence="8">
        <text>tRNA(Val) + L-valine + ATP = L-valyl-tRNA(Val) + AMP + diphosphate</text>
        <dbReference type="Rhea" id="RHEA:10704"/>
        <dbReference type="Rhea" id="RHEA-COMP:9672"/>
        <dbReference type="Rhea" id="RHEA-COMP:9708"/>
        <dbReference type="ChEBI" id="CHEBI:30616"/>
        <dbReference type="ChEBI" id="CHEBI:33019"/>
        <dbReference type="ChEBI" id="CHEBI:57762"/>
        <dbReference type="ChEBI" id="CHEBI:78442"/>
        <dbReference type="ChEBI" id="CHEBI:78537"/>
        <dbReference type="ChEBI" id="CHEBI:456215"/>
        <dbReference type="EC" id="6.1.1.9"/>
    </reaction>
</comment>
<feature type="domain" description="Methionyl/Valyl/Leucyl/Isoleucyl-tRNA synthetase anticodon-binding" evidence="12">
    <location>
        <begin position="620"/>
        <end position="656"/>
    </location>
</feature>
<keyword evidence="3 10" id="KW-0436">Ligase</keyword>
<dbReference type="GO" id="GO:0002161">
    <property type="term" value="F:aminoacyl-tRNA deacylase activity"/>
    <property type="evidence" value="ECO:0007669"/>
    <property type="project" value="InterPro"/>
</dbReference>
<dbReference type="GO" id="GO:0005524">
    <property type="term" value="F:ATP binding"/>
    <property type="evidence" value="ECO:0007669"/>
    <property type="project" value="UniProtKB-KW"/>
</dbReference>
<reference evidence="13 14" key="1">
    <citation type="journal article" date="2016" name="Nat. Commun.">
        <title>Thousands of microbial genomes shed light on interconnected biogeochemical processes in an aquifer system.</title>
        <authorList>
            <person name="Anantharaman K."/>
            <person name="Brown C.T."/>
            <person name="Hug L.A."/>
            <person name="Sharon I."/>
            <person name="Castelle C.J."/>
            <person name="Probst A.J."/>
            <person name="Thomas B.C."/>
            <person name="Singh A."/>
            <person name="Wilkins M.J."/>
            <person name="Karaoz U."/>
            <person name="Brodie E.L."/>
            <person name="Williams K.H."/>
            <person name="Hubbard S.S."/>
            <person name="Banfield J.F."/>
        </authorList>
    </citation>
    <scope>NUCLEOTIDE SEQUENCE [LARGE SCALE GENOMIC DNA]</scope>
</reference>
<gene>
    <name evidence="13" type="ORF">A2196_04185</name>
</gene>
<dbReference type="SUPFAM" id="SSF47323">
    <property type="entry name" value="Anticodon-binding domain of a subclass of class I aminoacyl-tRNA synthetases"/>
    <property type="match status" value="1"/>
</dbReference>
<dbReference type="GO" id="GO:0005829">
    <property type="term" value="C:cytosol"/>
    <property type="evidence" value="ECO:0007669"/>
    <property type="project" value="TreeGrafter"/>
</dbReference>
<comment type="similarity">
    <text evidence="10">Belongs to the class-I aminoacyl-tRNA synthetase family.</text>
</comment>
<evidence type="ECO:0000256" key="6">
    <source>
        <dbReference type="ARBA" id="ARBA00022917"/>
    </source>
</evidence>
<sequence>MKFNTNPPAGGEKEIYDFWQKENLFRATPTSFKKAYSLLIPPPNLTGELHLGHAMQHSILDAISRFKRMQGYDVLLLPGVDHAGILFEATFDRELAKKNLSKEKLGRDEWLKRAWKFKEEVYNSVSASWKIMGLSADWSREVFTLDLGPQKAVFNEFKTYYERGLIYKGPYIVQWCPKCNTAIEDVELEYKERKEELYFVCYKIQGTKDEYIEVATTRPETIFADSGIAIYPNHPKFKKYIGKKAQIPLSPIISDFVPIFEDSRVEKKFGTGALKVTPGHDILDYQIGKDHDLKIRQVVDKKGRMTELAGEKLKSLKVNRAREKVIEILKNNNALASVKPYKHSVAICERCKSVVEPLISEEWFVKVDALAKGAIKAINAGKIKFLPKNYAKILVDWLSDIHDWCISRSLWWGHRIPVWYPSARSARSGQVADIQVSLESPGPGWIQDEQVLDTWFSSGIWPLSTLGWPDAKTKNLMLKKYFPWDFEITAPEIKYLWIARMIMISVYFIGDIPFKEMFFHGMLRDLQGRKFSKSLGNGIEPTYLIDKWSVDATRMALYTYSIPGRDGRVSREILDERGKNFRNFATKLQNISKFVLDLAPEPVHFAGVSTTHLSPKHKDDKWIFDELNQTIKNVTHHLKKIELHLATEEIYEFVWH</sequence>
<dbReference type="PANTHER" id="PTHR11946">
    <property type="entry name" value="VALYL-TRNA SYNTHETASES"/>
    <property type="match status" value="1"/>
</dbReference>
<dbReference type="AlphaFoldDB" id="A0A1F5HAZ4"/>
<keyword evidence="6 10" id="KW-0648">Protein biosynthesis</keyword>
<dbReference type="EMBL" id="MFCA01000028">
    <property type="protein sequence ID" value="OGE01323.1"/>
    <property type="molecule type" value="Genomic_DNA"/>
</dbReference>
<dbReference type="NCBIfam" id="TIGR00422">
    <property type="entry name" value="valS"/>
    <property type="match status" value="1"/>
</dbReference>
<protein>
    <recommendedName>
        <fullName evidence="1 9">Valine--tRNA ligase</fullName>
        <ecNumber evidence="1 9">6.1.1.9</ecNumber>
    </recommendedName>
</protein>
<evidence type="ECO:0000256" key="7">
    <source>
        <dbReference type="ARBA" id="ARBA00023146"/>
    </source>
</evidence>
<dbReference type="InterPro" id="IPR014729">
    <property type="entry name" value="Rossmann-like_a/b/a_fold"/>
</dbReference>
<dbReference type="InterPro" id="IPR001412">
    <property type="entry name" value="aa-tRNA-synth_I_CS"/>
</dbReference>
<evidence type="ECO:0000259" key="11">
    <source>
        <dbReference type="Pfam" id="PF00133"/>
    </source>
</evidence>
<dbReference type="InterPro" id="IPR009080">
    <property type="entry name" value="tRNAsynth_Ia_anticodon-bd"/>
</dbReference>
<keyword evidence="2" id="KW-0963">Cytoplasm</keyword>
<dbReference type="PROSITE" id="PS00178">
    <property type="entry name" value="AA_TRNA_LIGASE_I"/>
    <property type="match status" value="1"/>
</dbReference>
<keyword evidence="5 10" id="KW-0067">ATP-binding</keyword>
<evidence type="ECO:0000256" key="10">
    <source>
        <dbReference type="RuleBase" id="RU363035"/>
    </source>
</evidence>
<dbReference type="InterPro" id="IPR002300">
    <property type="entry name" value="aa-tRNA-synth_Ia"/>
</dbReference>
<dbReference type="Proteomes" id="UP000176751">
    <property type="component" value="Unassembled WGS sequence"/>
</dbReference>
<dbReference type="EC" id="6.1.1.9" evidence="1 9"/>
<dbReference type="PRINTS" id="PR00986">
    <property type="entry name" value="TRNASYNTHVAL"/>
</dbReference>
<dbReference type="InterPro" id="IPR009008">
    <property type="entry name" value="Val/Leu/Ile-tRNA-synth_edit"/>
</dbReference>
<dbReference type="GO" id="GO:0006438">
    <property type="term" value="P:valyl-tRNA aminoacylation"/>
    <property type="evidence" value="ECO:0007669"/>
    <property type="project" value="UniProtKB-UniRule"/>
</dbReference>
<dbReference type="STRING" id="1797737.A2196_04185"/>
<evidence type="ECO:0000313" key="13">
    <source>
        <dbReference type="EMBL" id="OGE01323.1"/>
    </source>
</evidence>
<dbReference type="Pfam" id="PF08264">
    <property type="entry name" value="Anticodon_1"/>
    <property type="match status" value="1"/>
</dbReference>
<accession>A0A1F5HAZ4</accession>
<evidence type="ECO:0000256" key="5">
    <source>
        <dbReference type="ARBA" id="ARBA00022840"/>
    </source>
</evidence>
<dbReference type="GO" id="GO:0004832">
    <property type="term" value="F:valine-tRNA ligase activity"/>
    <property type="evidence" value="ECO:0007669"/>
    <property type="project" value="UniProtKB-UniRule"/>
</dbReference>
<dbReference type="InterPro" id="IPR002303">
    <property type="entry name" value="Valyl-tRNA_ligase"/>
</dbReference>
<evidence type="ECO:0000313" key="14">
    <source>
        <dbReference type="Proteomes" id="UP000176751"/>
    </source>
</evidence>
<evidence type="ECO:0000256" key="8">
    <source>
        <dbReference type="ARBA" id="ARBA00047552"/>
    </source>
</evidence>
<proteinExistence type="inferred from homology"/>
<evidence type="ECO:0000256" key="2">
    <source>
        <dbReference type="ARBA" id="ARBA00022490"/>
    </source>
</evidence>
<dbReference type="Gene3D" id="3.40.50.620">
    <property type="entry name" value="HUPs"/>
    <property type="match status" value="2"/>
</dbReference>
<comment type="caution">
    <text evidence="13">The sequence shown here is derived from an EMBL/GenBank/DDBJ whole genome shotgun (WGS) entry which is preliminary data.</text>
</comment>
<feature type="domain" description="Aminoacyl-tRNA synthetase class Ia" evidence="11">
    <location>
        <begin position="15"/>
        <end position="568"/>
    </location>
</feature>
<organism evidence="13 14">
    <name type="scientific">Candidatus Curtissbacteria bacterium RIFOXYA1_FULL_41_14</name>
    <dbReference type="NCBI Taxonomy" id="1797737"/>
    <lineage>
        <taxon>Bacteria</taxon>
        <taxon>Candidatus Curtissiibacteriota</taxon>
    </lineage>
</organism>
<evidence type="ECO:0000256" key="4">
    <source>
        <dbReference type="ARBA" id="ARBA00022741"/>
    </source>
</evidence>
<evidence type="ECO:0000256" key="9">
    <source>
        <dbReference type="NCBIfam" id="TIGR00422"/>
    </source>
</evidence>
<dbReference type="PANTHER" id="PTHR11946:SF93">
    <property type="entry name" value="VALINE--TRNA LIGASE, CHLOROPLASTIC_MITOCHONDRIAL 2"/>
    <property type="match status" value="1"/>
</dbReference>
<dbReference type="Gene3D" id="1.10.730.10">
    <property type="entry name" value="Isoleucyl-tRNA Synthetase, Domain 1"/>
    <property type="match status" value="1"/>
</dbReference>
<evidence type="ECO:0000259" key="12">
    <source>
        <dbReference type="Pfam" id="PF08264"/>
    </source>
</evidence>
<evidence type="ECO:0000256" key="3">
    <source>
        <dbReference type="ARBA" id="ARBA00022598"/>
    </source>
</evidence>
<feature type="non-terminal residue" evidence="13">
    <location>
        <position position="656"/>
    </location>
</feature>
<dbReference type="SUPFAM" id="SSF50677">
    <property type="entry name" value="ValRS/IleRS/LeuRS editing domain"/>
    <property type="match status" value="1"/>
</dbReference>
<keyword evidence="4 10" id="KW-0547">Nucleotide-binding</keyword>
<dbReference type="NCBIfam" id="NF004349">
    <property type="entry name" value="PRK05729.1"/>
    <property type="match status" value="1"/>
</dbReference>
<dbReference type="SUPFAM" id="SSF52374">
    <property type="entry name" value="Nucleotidylyl transferase"/>
    <property type="match status" value="1"/>
</dbReference>
<name>A0A1F5HAZ4_9BACT</name>
<keyword evidence="7 10" id="KW-0030">Aminoacyl-tRNA synthetase</keyword>
<dbReference type="InterPro" id="IPR013155">
    <property type="entry name" value="M/V/L/I-tRNA-synth_anticd-bd"/>
</dbReference>
<dbReference type="Pfam" id="PF00133">
    <property type="entry name" value="tRNA-synt_1"/>
    <property type="match status" value="1"/>
</dbReference>